<reference evidence="3" key="1">
    <citation type="submission" date="2018-04" db="EMBL/GenBank/DDBJ databases">
        <authorList>
            <person name="Cornet L."/>
        </authorList>
    </citation>
    <scope>NUCLEOTIDE SEQUENCE [LARGE SCALE GENOMIC DNA]</scope>
</reference>
<comment type="caution">
    <text evidence="2">The sequence shown here is derived from an EMBL/GenBank/DDBJ whole genome shotgun (WGS) entry which is preliminary data.</text>
</comment>
<evidence type="ECO:0000256" key="1">
    <source>
        <dbReference type="SAM" id="MobiDB-lite"/>
    </source>
</evidence>
<dbReference type="Proteomes" id="UP000249354">
    <property type="component" value="Unassembled WGS sequence"/>
</dbReference>
<dbReference type="AlphaFoldDB" id="A0A2W4W243"/>
<dbReference type="EMBL" id="QBMC01000132">
    <property type="protein sequence ID" value="PZO13148.1"/>
    <property type="molecule type" value="Genomic_DNA"/>
</dbReference>
<feature type="region of interest" description="Disordered" evidence="1">
    <location>
        <begin position="145"/>
        <end position="178"/>
    </location>
</feature>
<proteinExistence type="predicted"/>
<name>A0A2W4W243_9CYAN</name>
<organism evidence="2 3">
    <name type="scientific">Leptolyngbya foveolarum</name>
    <dbReference type="NCBI Taxonomy" id="47253"/>
    <lineage>
        <taxon>Bacteria</taxon>
        <taxon>Bacillati</taxon>
        <taxon>Cyanobacteriota</taxon>
        <taxon>Cyanophyceae</taxon>
        <taxon>Leptolyngbyales</taxon>
        <taxon>Leptolyngbyaceae</taxon>
        <taxon>Leptolyngbya group</taxon>
        <taxon>Leptolyngbya</taxon>
    </lineage>
</organism>
<sequence length="178" mass="19235">MKVKKWAEQNDMKPVEAIALLEKAIAPKCDALTELSAEQLEQANALVSRPEPSAKADLSFQAEIRRHLAAQIVVSDRSQAVLGEISRLVDLYATKQELPTDPSTAALVREVWSRTKKPQSQWDGQIWELADQVLVEDGAVVVPSIEIPPTPTAPAPSLDLPEPPMKSAAVPALSGSAE</sequence>
<gene>
    <name evidence="2" type="ORF">DCF25_16495</name>
</gene>
<accession>A0A2W4W243</accession>
<reference evidence="2 3" key="2">
    <citation type="submission" date="2018-06" db="EMBL/GenBank/DDBJ databases">
        <title>Metagenomic assembly of (sub)arctic Cyanobacteria and their associated microbiome from non-axenic cultures.</title>
        <authorList>
            <person name="Baurain D."/>
        </authorList>
    </citation>
    <scope>NUCLEOTIDE SEQUENCE [LARGE SCALE GENOMIC DNA]</scope>
    <source>
        <strain evidence="2">ULC129bin1</strain>
    </source>
</reference>
<evidence type="ECO:0000313" key="3">
    <source>
        <dbReference type="Proteomes" id="UP000249354"/>
    </source>
</evidence>
<protein>
    <submittedName>
        <fullName evidence="2">Uncharacterized protein</fullName>
    </submittedName>
</protein>
<evidence type="ECO:0000313" key="2">
    <source>
        <dbReference type="EMBL" id="PZO13148.1"/>
    </source>
</evidence>